<dbReference type="Gramene" id="ONK71442">
    <property type="protein sequence ID" value="ONK71442"/>
    <property type="gene ID" value="A4U43_C04F8610"/>
</dbReference>
<gene>
    <name evidence="3" type="ORF">A4U43_C04F8610</name>
</gene>
<dbReference type="AlphaFoldDB" id="A0A5P1EZR9"/>
<keyword evidence="4" id="KW-1185">Reference proteome</keyword>
<dbReference type="Pfam" id="PF24747">
    <property type="entry name" value="Zn-ribbon_GIR1"/>
    <property type="match status" value="1"/>
</dbReference>
<dbReference type="PANTHER" id="PTHR33177">
    <property type="entry name" value="PUTATIVE-RELATED"/>
    <property type="match status" value="1"/>
</dbReference>
<proteinExistence type="predicted"/>
<organism evidence="3 4">
    <name type="scientific">Asparagus officinalis</name>
    <name type="common">Garden asparagus</name>
    <dbReference type="NCBI Taxonomy" id="4686"/>
    <lineage>
        <taxon>Eukaryota</taxon>
        <taxon>Viridiplantae</taxon>
        <taxon>Streptophyta</taxon>
        <taxon>Embryophyta</taxon>
        <taxon>Tracheophyta</taxon>
        <taxon>Spermatophyta</taxon>
        <taxon>Magnoliopsida</taxon>
        <taxon>Liliopsida</taxon>
        <taxon>Asparagales</taxon>
        <taxon>Asparagaceae</taxon>
        <taxon>Asparagoideae</taxon>
        <taxon>Asparagus</taxon>
    </lineage>
</organism>
<reference evidence="4" key="1">
    <citation type="journal article" date="2017" name="Nat. Commun.">
        <title>The asparagus genome sheds light on the origin and evolution of a young Y chromosome.</title>
        <authorList>
            <person name="Harkess A."/>
            <person name="Zhou J."/>
            <person name="Xu C."/>
            <person name="Bowers J.E."/>
            <person name="Van der Hulst R."/>
            <person name="Ayyampalayam S."/>
            <person name="Mercati F."/>
            <person name="Riccardi P."/>
            <person name="McKain M.R."/>
            <person name="Kakrana A."/>
            <person name="Tang H."/>
            <person name="Ray J."/>
            <person name="Groenendijk J."/>
            <person name="Arikit S."/>
            <person name="Mathioni S.M."/>
            <person name="Nakano M."/>
            <person name="Shan H."/>
            <person name="Telgmann-Rauber A."/>
            <person name="Kanno A."/>
            <person name="Yue Z."/>
            <person name="Chen H."/>
            <person name="Li W."/>
            <person name="Chen Y."/>
            <person name="Xu X."/>
            <person name="Zhang Y."/>
            <person name="Luo S."/>
            <person name="Chen H."/>
            <person name="Gao J."/>
            <person name="Mao Z."/>
            <person name="Pires J.C."/>
            <person name="Luo M."/>
            <person name="Kudrna D."/>
            <person name="Wing R.A."/>
            <person name="Meyers B.C."/>
            <person name="Yi K."/>
            <person name="Kong H."/>
            <person name="Lavrijsen P."/>
            <person name="Sunseri F."/>
            <person name="Falavigna A."/>
            <person name="Ye Y."/>
            <person name="Leebens-Mack J.H."/>
            <person name="Chen G."/>
        </authorList>
    </citation>
    <scope>NUCLEOTIDE SEQUENCE [LARGE SCALE GENOMIC DNA]</scope>
    <source>
        <strain evidence="4">cv. DH0086</strain>
    </source>
</reference>
<protein>
    <recommendedName>
        <fullName evidence="2">GIR1-like zinc ribbon domain-containing protein</fullName>
    </recommendedName>
</protein>
<dbReference type="PANTHER" id="PTHR33177:SF74">
    <property type="entry name" value="PROTEIN GL2-INTERACTING REPRESSOR 1"/>
    <property type="match status" value="1"/>
</dbReference>
<dbReference type="InterPro" id="IPR056440">
    <property type="entry name" value="Zn-ribbon_GIR1"/>
</dbReference>
<feature type="compositionally biased region" description="Low complexity" evidence="1">
    <location>
        <begin position="70"/>
        <end position="79"/>
    </location>
</feature>
<evidence type="ECO:0000313" key="3">
    <source>
        <dbReference type="EMBL" id="ONK71442.1"/>
    </source>
</evidence>
<name>A0A5P1EZR9_ASPOF</name>
<accession>A0A5P1EZR9</accession>
<evidence type="ECO:0000259" key="2">
    <source>
        <dbReference type="Pfam" id="PF24747"/>
    </source>
</evidence>
<dbReference type="InterPro" id="IPR055281">
    <property type="entry name" value="GIR1-2/SIED1"/>
</dbReference>
<feature type="region of interest" description="Disordered" evidence="1">
    <location>
        <begin position="49"/>
        <end position="79"/>
    </location>
</feature>
<evidence type="ECO:0000313" key="4">
    <source>
        <dbReference type="Proteomes" id="UP000243459"/>
    </source>
</evidence>
<dbReference type="EMBL" id="CM007384">
    <property type="protein sequence ID" value="ONK71442.1"/>
    <property type="molecule type" value="Genomic_DNA"/>
</dbReference>
<evidence type="ECO:0000256" key="1">
    <source>
        <dbReference type="SAM" id="MobiDB-lite"/>
    </source>
</evidence>
<sequence>MMVDPVLAAINQADSSSQCKISSKLAMSHHNNKGKSLKPELKLNLSLLPRGEPSSLMRMETDENDDDSPNRMSISSSSEMSLISPLSSCVSSENSPETSKSMVLAGCPRCLMYVMLSEDEEPKCPKCKNAVLLDFNHDKKNKKNGKF</sequence>
<dbReference type="Proteomes" id="UP000243459">
    <property type="component" value="Chromosome 4"/>
</dbReference>
<feature type="domain" description="GIR1-like zinc ribbon" evidence="2">
    <location>
        <begin position="101"/>
        <end position="137"/>
    </location>
</feature>